<dbReference type="Gramene" id="rna-gnl|WGS:NBSK|LSAT_4X149900_mrna">
    <property type="protein sequence ID" value="cds-PLY84429.1"/>
    <property type="gene ID" value="gene-LSAT_4X149900"/>
</dbReference>
<evidence type="ECO:0000256" key="1">
    <source>
        <dbReference type="SAM" id="MobiDB-lite"/>
    </source>
</evidence>
<dbReference type="Gramene" id="rna-gnl|WGS:NBSK|LSAT_4X149920_mrna">
    <property type="protein sequence ID" value="cds-PLY84425.1"/>
    <property type="gene ID" value="gene-LSAT_4X149920"/>
</dbReference>
<keyword evidence="4" id="KW-1185">Reference proteome</keyword>
<accession>A0A2J6LAS6</accession>
<accession>A0A9R1VVJ5</accession>
<name>A0A9R1VVJ5_LACSA</name>
<comment type="caution">
    <text evidence="3">The sequence shown here is derived from an EMBL/GenBank/DDBJ whole genome shotgun (WGS) entry which is preliminary data.</text>
</comment>
<reference evidence="3 4" key="1">
    <citation type="journal article" date="2017" name="Nat. Commun.">
        <title>Genome assembly with in vitro proximity ligation data and whole-genome triplication in lettuce.</title>
        <authorList>
            <person name="Reyes-Chin-Wo S."/>
            <person name="Wang Z."/>
            <person name="Yang X."/>
            <person name="Kozik A."/>
            <person name="Arikit S."/>
            <person name="Song C."/>
            <person name="Xia L."/>
            <person name="Froenicke L."/>
            <person name="Lavelle D.O."/>
            <person name="Truco M.J."/>
            <person name="Xia R."/>
            <person name="Zhu S."/>
            <person name="Xu C."/>
            <person name="Xu H."/>
            <person name="Xu X."/>
            <person name="Cox K."/>
            <person name="Korf I."/>
            <person name="Meyers B.C."/>
            <person name="Michelmore R.W."/>
        </authorList>
    </citation>
    <scope>NUCLEOTIDE SEQUENCE [LARGE SCALE GENOMIC DNA]</scope>
    <source>
        <strain evidence="4">cv. Salinas</strain>
        <tissue evidence="3">Seedlings</tissue>
    </source>
</reference>
<dbReference type="EMBL" id="NBSK02000004">
    <property type="protein sequence ID" value="KAJ0214672.1"/>
    <property type="molecule type" value="Genomic_DNA"/>
</dbReference>
<evidence type="ECO:0000313" key="3">
    <source>
        <dbReference type="EMBL" id="KAJ0214672.1"/>
    </source>
</evidence>
<dbReference type="AlphaFoldDB" id="A0A9R1VVJ5"/>
<feature type="region of interest" description="Disordered" evidence="1">
    <location>
        <begin position="199"/>
        <end position="234"/>
    </location>
</feature>
<sequence>MAEQKVGLGEMRNKKIRISTDAEENFPGINASDDNGNVIGGEQVQGLATDEDAQMISIETEKKVYPFIGNGRYAHFGQTYSHDFHRRAAASYPICDGFSQFRPPNLFNVAEDYENQEFGRDPNRLDYFRVMPFDVFGDDHLTGIVGYGGGVGGRLDRGLVEGLIGSDTAVAGGGMRLRVPVGISANNSTEAVLDRVNQEKGNGVDGGGGGRRVVGPRLEKERGSSETAGVGGGDGGEGVVERLLGLKKDGATVTVRVAVIVVMLLMMVMVTVMMVLVLVMRKMEVKG</sequence>
<keyword evidence="2" id="KW-0812">Transmembrane</keyword>
<organism evidence="3 4">
    <name type="scientific">Lactuca sativa</name>
    <name type="common">Garden lettuce</name>
    <dbReference type="NCBI Taxonomy" id="4236"/>
    <lineage>
        <taxon>Eukaryota</taxon>
        <taxon>Viridiplantae</taxon>
        <taxon>Streptophyta</taxon>
        <taxon>Embryophyta</taxon>
        <taxon>Tracheophyta</taxon>
        <taxon>Spermatophyta</taxon>
        <taxon>Magnoliopsida</taxon>
        <taxon>eudicotyledons</taxon>
        <taxon>Gunneridae</taxon>
        <taxon>Pentapetalae</taxon>
        <taxon>asterids</taxon>
        <taxon>campanulids</taxon>
        <taxon>Asterales</taxon>
        <taxon>Asteraceae</taxon>
        <taxon>Cichorioideae</taxon>
        <taxon>Cichorieae</taxon>
        <taxon>Lactucinae</taxon>
        <taxon>Lactuca</taxon>
    </lineage>
</organism>
<evidence type="ECO:0000313" key="4">
    <source>
        <dbReference type="Proteomes" id="UP000235145"/>
    </source>
</evidence>
<keyword evidence="2" id="KW-1133">Transmembrane helix</keyword>
<feature type="transmembrane region" description="Helical" evidence="2">
    <location>
        <begin position="257"/>
        <end position="279"/>
    </location>
</feature>
<dbReference type="Proteomes" id="UP000235145">
    <property type="component" value="Unassembled WGS sequence"/>
</dbReference>
<gene>
    <name evidence="3" type="ORF">LSAT_V11C400213940</name>
</gene>
<feature type="compositionally biased region" description="Gly residues" evidence="1">
    <location>
        <begin position="203"/>
        <end position="212"/>
    </location>
</feature>
<protein>
    <submittedName>
        <fullName evidence="3">Uncharacterized protein</fullName>
    </submittedName>
</protein>
<keyword evidence="2" id="KW-0472">Membrane</keyword>
<proteinExistence type="predicted"/>
<evidence type="ECO:0000256" key="2">
    <source>
        <dbReference type="SAM" id="Phobius"/>
    </source>
</evidence>